<gene>
    <name evidence="1" type="ORF">IAR63_03610</name>
</gene>
<dbReference type="KEGG" id="ccur:IAR63_03610"/>
<sequence length="58" mass="6331">MSIFRQYIAPLLVVLVFLVALAAVSARIFLPADMAAPAPVGTIIHHLSVYTLSYNFNI</sequence>
<protein>
    <submittedName>
        <fullName evidence="1">Uncharacterized protein</fullName>
    </submittedName>
</protein>
<dbReference type="Proteomes" id="UP000516013">
    <property type="component" value="Chromosome"/>
</dbReference>
<reference evidence="1 2" key="1">
    <citation type="submission" date="2020-08" db="EMBL/GenBank/DDBJ databases">
        <title>Complete genome sequence of Raphidiopsis curvispora isolated from drinking water reservoir in South Korea.</title>
        <authorList>
            <person name="Jeong J."/>
        </authorList>
    </citation>
    <scope>NUCLEOTIDE SEQUENCE [LARGE SCALE GENOMIC DNA]</scope>
    <source>
        <strain evidence="1 2">GIHE-G1</strain>
    </source>
</reference>
<evidence type="ECO:0000313" key="2">
    <source>
        <dbReference type="Proteomes" id="UP000516013"/>
    </source>
</evidence>
<keyword evidence="2" id="KW-1185">Reference proteome</keyword>
<dbReference type="EMBL" id="CP060822">
    <property type="protein sequence ID" value="QNP30170.1"/>
    <property type="molecule type" value="Genomic_DNA"/>
</dbReference>
<evidence type="ECO:0000313" key="1">
    <source>
        <dbReference type="EMBL" id="QNP30170.1"/>
    </source>
</evidence>
<name>A0A7H0F2A4_9CYAN</name>
<organism evidence="1 2">
    <name type="scientific">Cylindrospermopsis curvispora GIHE-G1</name>
    <dbReference type="NCBI Taxonomy" id="2666332"/>
    <lineage>
        <taxon>Bacteria</taxon>
        <taxon>Bacillati</taxon>
        <taxon>Cyanobacteriota</taxon>
        <taxon>Cyanophyceae</taxon>
        <taxon>Nostocales</taxon>
        <taxon>Aphanizomenonaceae</taxon>
        <taxon>Cylindrospermopsis</taxon>
    </lineage>
</organism>
<proteinExistence type="predicted"/>
<dbReference type="RefSeq" id="WP_167379308.1">
    <property type="nucleotide sequence ID" value="NZ_CP060822.1"/>
</dbReference>
<dbReference type="AlphaFoldDB" id="A0A7H0F2A4"/>
<accession>A0A7H0F2A4</accession>